<protein>
    <submittedName>
        <fullName evidence="2">Uncharacterized protein</fullName>
    </submittedName>
</protein>
<evidence type="ECO:0000313" key="2">
    <source>
        <dbReference type="EMBL" id="ELS54253.1"/>
    </source>
</evidence>
<dbReference type="EMBL" id="AMLP01000142">
    <property type="protein sequence ID" value="ELS54253.1"/>
    <property type="molecule type" value="Genomic_DNA"/>
</dbReference>
<dbReference type="Proteomes" id="UP000011205">
    <property type="component" value="Unassembled WGS sequence"/>
</dbReference>
<accession>L8PDT3</accession>
<name>L8PDT3_STRVR</name>
<reference evidence="2 3" key="1">
    <citation type="journal article" date="2013" name="Genome Announc.">
        <title>Draft Genome Sequence of Streptomyces viridochromogenes Strain Tu57, Producer of Avilamycin.</title>
        <authorList>
            <person name="Gruning B.A."/>
            <person name="Erxleben A."/>
            <person name="Hahnlein A."/>
            <person name="Gunther S."/>
        </authorList>
    </citation>
    <scope>NUCLEOTIDE SEQUENCE [LARGE SCALE GENOMIC DNA]</scope>
    <source>
        <strain evidence="2 3">Tue57</strain>
    </source>
</reference>
<evidence type="ECO:0000256" key="1">
    <source>
        <dbReference type="SAM" id="MobiDB-lite"/>
    </source>
</evidence>
<dbReference type="PATRIC" id="fig|1160705.3.peg.4664"/>
<organism evidence="2 3">
    <name type="scientific">Streptomyces viridochromogenes Tue57</name>
    <dbReference type="NCBI Taxonomy" id="1160705"/>
    <lineage>
        <taxon>Bacteria</taxon>
        <taxon>Bacillati</taxon>
        <taxon>Actinomycetota</taxon>
        <taxon>Actinomycetes</taxon>
        <taxon>Kitasatosporales</taxon>
        <taxon>Streptomycetaceae</taxon>
        <taxon>Streptomyces</taxon>
    </lineage>
</organism>
<gene>
    <name evidence="2" type="ORF">STVIR_4719</name>
</gene>
<comment type="caution">
    <text evidence="2">The sequence shown here is derived from an EMBL/GenBank/DDBJ whole genome shotgun (WGS) entry which is preliminary data.</text>
</comment>
<feature type="compositionally biased region" description="Low complexity" evidence="1">
    <location>
        <begin position="41"/>
        <end position="52"/>
    </location>
</feature>
<sequence length="61" mass="6261">MMTKQVEHPASATGPADFALALAIAGGLHTPTPRAPEVAAARLGAGRRGTSARARRRTVRG</sequence>
<proteinExistence type="predicted"/>
<evidence type="ECO:0000313" key="3">
    <source>
        <dbReference type="Proteomes" id="UP000011205"/>
    </source>
</evidence>
<feature type="region of interest" description="Disordered" evidence="1">
    <location>
        <begin position="41"/>
        <end position="61"/>
    </location>
</feature>
<dbReference type="AlphaFoldDB" id="L8PDT3"/>